<protein>
    <submittedName>
        <fullName evidence="2">Glycosyltransferase</fullName>
        <ecNumber evidence="2">2.4.-.-</ecNumber>
    </submittedName>
</protein>
<reference evidence="2" key="1">
    <citation type="journal article" date="2021" name="PeerJ">
        <title>Extensive microbial diversity within the chicken gut microbiome revealed by metagenomics and culture.</title>
        <authorList>
            <person name="Gilroy R."/>
            <person name="Ravi A."/>
            <person name="Getino M."/>
            <person name="Pursley I."/>
            <person name="Horton D.L."/>
            <person name="Alikhan N.F."/>
            <person name="Baker D."/>
            <person name="Gharbi K."/>
            <person name="Hall N."/>
            <person name="Watson M."/>
            <person name="Adriaenssens E.M."/>
            <person name="Foster-Nyarko E."/>
            <person name="Jarju S."/>
            <person name="Secka A."/>
            <person name="Antonio M."/>
            <person name="Oren A."/>
            <person name="Chaudhuri R.R."/>
            <person name="La Ragione R."/>
            <person name="Hildebrand F."/>
            <person name="Pallen M.J."/>
        </authorList>
    </citation>
    <scope>NUCLEOTIDE SEQUENCE</scope>
    <source>
        <strain evidence="2">ChiHjej13B12-9602</strain>
    </source>
</reference>
<dbReference type="PANTHER" id="PTHR22916:SF3">
    <property type="entry name" value="UDP-GLCNAC:BETAGAL BETA-1,3-N-ACETYLGLUCOSAMINYLTRANSFERASE-LIKE PROTEIN 1"/>
    <property type="match status" value="1"/>
</dbReference>
<dbReference type="Gene3D" id="3.90.550.10">
    <property type="entry name" value="Spore Coat Polysaccharide Biosynthesis Protein SpsA, Chain A"/>
    <property type="match status" value="1"/>
</dbReference>
<dbReference type="CDD" id="cd00761">
    <property type="entry name" value="Glyco_tranf_GTA_type"/>
    <property type="match status" value="1"/>
</dbReference>
<feature type="domain" description="Glycosyltransferase 2-like" evidence="1">
    <location>
        <begin position="10"/>
        <end position="169"/>
    </location>
</feature>
<dbReference type="EMBL" id="DYUZ01000029">
    <property type="protein sequence ID" value="HJG37680.1"/>
    <property type="molecule type" value="Genomic_DNA"/>
</dbReference>
<name>A0A921IX82_9ACTN</name>
<keyword evidence="2" id="KW-0328">Glycosyltransferase</keyword>
<dbReference type="InterPro" id="IPR029044">
    <property type="entry name" value="Nucleotide-diphossugar_trans"/>
</dbReference>
<dbReference type="SUPFAM" id="SSF53448">
    <property type="entry name" value="Nucleotide-diphospho-sugar transferases"/>
    <property type="match status" value="1"/>
</dbReference>
<dbReference type="InterPro" id="IPR001173">
    <property type="entry name" value="Glyco_trans_2-like"/>
</dbReference>
<keyword evidence="2" id="KW-0808">Transferase</keyword>
<evidence type="ECO:0000259" key="1">
    <source>
        <dbReference type="Pfam" id="PF00535"/>
    </source>
</evidence>
<gene>
    <name evidence="2" type="ORF">K8V70_07470</name>
</gene>
<organism evidence="2 3">
    <name type="scientific">Enorma phocaeensis</name>
    <dbReference type="NCBI Taxonomy" id="1871019"/>
    <lineage>
        <taxon>Bacteria</taxon>
        <taxon>Bacillati</taxon>
        <taxon>Actinomycetota</taxon>
        <taxon>Coriobacteriia</taxon>
        <taxon>Coriobacteriales</taxon>
        <taxon>Coriobacteriaceae</taxon>
        <taxon>Enorma</taxon>
    </lineage>
</organism>
<dbReference type="AlphaFoldDB" id="A0A921IX82"/>
<accession>A0A921IX82</accession>
<reference evidence="2" key="2">
    <citation type="submission" date="2021-09" db="EMBL/GenBank/DDBJ databases">
        <authorList>
            <person name="Gilroy R."/>
        </authorList>
    </citation>
    <scope>NUCLEOTIDE SEQUENCE</scope>
    <source>
        <strain evidence="2">ChiHjej13B12-9602</strain>
    </source>
</reference>
<dbReference type="RefSeq" id="WP_273190586.1">
    <property type="nucleotide sequence ID" value="NZ_DYUZ01000029.1"/>
</dbReference>
<dbReference type="GO" id="GO:0016758">
    <property type="term" value="F:hexosyltransferase activity"/>
    <property type="evidence" value="ECO:0007669"/>
    <property type="project" value="UniProtKB-ARBA"/>
</dbReference>
<dbReference type="EC" id="2.4.-.-" evidence="2"/>
<proteinExistence type="predicted"/>
<dbReference type="Pfam" id="PF00535">
    <property type="entry name" value="Glycos_transf_2"/>
    <property type="match status" value="1"/>
</dbReference>
<dbReference type="PANTHER" id="PTHR22916">
    <property type="entry name" value="GLYCOSYLTRANSFERASE"/>
    <property type="match status" value="1"/>
</dbReference>
<comment type="caution">
    <text evidence="2">The sequence shown here is derived from an EMBL/GenBank/DDBJ whole genome shotgun (WGS) entry which is preliminary data.</text>
</comment>
<evidence type="ECO:0000313" key="2">
    <source>
        <dbReference type="EMBL" id="HJG37680.1"/>
    </source>
</evidence>
<sequence>MRSDNNSLVSVIVPIYNVEKYLDQCLESISAQTHKNLEIICINDGSTDGSLEIIKKHADRDSRIRVIDKENGGYGVGCNLGIQESHGEWISIVEPDDWIDASMYEDMLAFASSFEEIIDIVKTPWWSVEKWDNPKKQRIKHCKLHKRIKTSTRPFTLDEHTLLIEIHPGIWSAIYRKEFLKENGILFPEYPGAGWADNPFLVETLCQAKAILYLDKPYYYYRADLPKSTLYHKTNEAIARPFDRWIDMTDVMQRIGVTDLGIWQSHYLRGFNYIDGARYDDGETNPVVLKKTLEVFQHMNSEYVLNNPKLNKKRKRRYLQALGIDYTNIPMDGRLAHFAHETVETLRVEGPFIFIKRVWILFHGAKKHPKRKPR</sequence>
<dbReference type="Proteomes" id="UP000753256">
    <property type="component" value="Unassembled WGS sequence"/>
</dbReference>
<evidence type="ECO:0000313" key="3">
    <source>
        <dbReference type="Proteomes" id="UP000753256"/>
    </source>
</evidence>